<comment type="caution">
    <text evidence="10">The sequence shown here is derived from an EMBL/GenBank/DDBJ whole genome shotgun (WGS) entry which is preliminary data.</text>
</comment>
<dbReference type="GO" id="GO:0005524">
    <property type="term" value="F:ATP binding"/>
    <property type="evidence" value="ECO:0007669"/>
    <property type="project" value="UniProtKB-KW"/>
</dbReference>
<keyword evidence="4" id="KW-0902">Two-component regulatory system</keyword>
<feature type="transmembrane region" description="Helical" evidence="7">
    <location>
        <begin position="285"/>
        <end position="308"/>
    </location>
</feature>
<dbReference type="Proteomes" id="UP001379945">
    <property type="component" value="Unassembled WGS sequence"/>
</dbReference>
<dbReference type="InterPro" id="IPR003594">
    <property type="entry name" value="HATPase_dom"/>
</dbReference>
<keyword evidence="7" id="KW-0472">Membrane</keyword>
<dbReference type="SMART" id="SM00448">
    <property type="entry name" value="REC"/>
    <property type="match status" value="1"/>
</dbReference>
<feature type="transmembrane region" description="Helical" evidence="7">
    <location>
        <begin position="12"/>
        <end position="31"/>
    </location>
</feature>
<name>A0ABU9C4D6_9BURK</name>
<dbReference type="Gene3D" id="1.10.287.130">
    <property type="match status" value="1"/>
</dbReference>
<dbReference type="InterPro" id="IPR011006">
    <property type="entry name" value="CheY-like_superfamily"/>
</dbReference>
<dbReference type="SUPFAM" id="SSF52172">
    <property type="entry name" value="CheY-like"/>
    <property type="match status" value="1"/>
</dbReference>
<sequence length="823" mass="88692">MPTILRRSRIAIAGVTVVFVAGMAAVAGTLIRNAEHDAMQAARQRSARLINSAESDINRGLLAVDVMLAGTRELLNPALQRNGQLDKALSAQLLRAAINRNLLISDLMLVDATGTVMVAGLGNRTKLASPLPPAFVNKVMGQAAPQMLVSQPTLNFATAENALFFARPVEWPGVGRLLVVAEVPVAQMAAVLDRDADSDGVQMTLEHDDGELLVMVPEQTALAGRRLSPPLNRANSTGLAQPMAARLDGQDALVAVRPTLYPQLLISASLPTRQALLPARQQRPVVLLVTGGFILLVLASAATALWFLQITHRARAGAEQSRQTLDKALAAMADGFLLCDANERVVAWNPRYEAIFPWLRGVLRRGTPYETLAYTAVQAIHPELPDNEQRRWVQARLDAHRRPEGHLEQQLPSGMVIHAIERRMPDGGVVSVFRDITSSEQTLAQAKADAEAANEAKSRFLAQMSHEIRTPLNAVLGTNGLLLASGLNDDQRRLCELMRQSGQALLAVINDILDLSKIEAGRMTLEIVSFNPLGTVNDVVQLLSVRAQAQGLGLHLEGHALPPLMGDPSRLRQILFNLIGNALKFTDRGDVRVRLSATPLTDGQMQLCIEVQDTGIGIAPDMLPTLFERFLQGDSRTARRYGGSGLGLAISHDLAVLMGGRIEAQSVLGQGSTFRVTLPLPLAREAPQVAPALPAPTSIGALRRRILVAEDNGVNQILIKAMLDRLGHYCDIVANGVEAVRQVQASQYDLVLMDIQMPEMDGEAATLAIRALPGAVRKVPIVAMTAHAMAEHRQASEAAGMNGHLSKPVDLAVLADMIRRMAP</sequence>
<dbReference type="InterPro" id="IPR000014">
    <property type="entry name" value="PAS"/>
</dbReference>
<dbReference type="PANTHER" id="PTHR45339">
    <property type="entry name" value="HYBRID SIGNAL TRANSDUCTION HISTIDINE KINASE J"/>
    <property type="match status" value="1"/>
</dbReference>
<reference evidence="10 11" key="1">
    <citation type="submission" date="2024-04" db="EMBL/GenBank/DDBJ databases">
        <title>Novel species of the genus Ideonella isolated from streams.</title>
        <authorList>
            <person name="Lu H."/>
        </authorList>
    </citation>
    <scope>NUCLEOTIDE SEQUENCE [LARGE SCALE GENOMIC DNA]</scope>
    <source>
        <strain evidence="10 11">LYT19W</strain>
    </source>
</reference>
<dbReference type="Pfam" id="PF02518">
    <property type="entry name" value="HATPase_c"/>
    <property type="match status" value="1"/>
</dbReference>
<dbReference type="InterPro" id="IPR005467">
    <property type="entry name" value="His_kinase_dom"/>
</dbReference>
<keyword evidence="10" id="KW-0547">Nucleotide-binding</keyword>
<dbReference type="InterPro" id="IPR003661">
    <property type="entry name" value="HisK_dim/P_dom"/>
</dbReference>
<dbReference type="PRINTS" id="PR00344">
    <property type="entry name" value="BCTRLSENSOR"/>
</dbReference>
<dbReference type="SUPFAM" id="SSF55785">
    <property type="entry name" value="PYP-like sensor domain (PAS domain)"/>
    <property type="match status" value="1"/>
</dbReference>
<keyword evidence="11" id="KW-1185">Reference proteome</keyword>
<dbReference type="Gene3D" id="3.30.565.10">
    <property type="entry name" value="Histidine kinase-like ATPase, C-terminal domain"/>
    <property type="match status" value="1"/>
</dbReference>
<feature type="domain" description="Response regulatory" evidence="9">
    <location>
        <begin position="705"/>
        <end position="822"/>
    </location>
</feature>
<keyword evidence="7" id="KW-1133">Transmembrane helix</keyword>
<dbReference type="SUPFAM" id="SSF55874">
    <property type="entry name" value="ATPase domain of HSP90 chaperone/DNA topoisomerase II/histidine kinase"/>
    <property type="match status" value="1"/>
</dbReference>
<evidence type="ECO:0000256" key="3">
    <source>
        <dbReference type="ARBA" id="ARBA00022553"/>
    </source>
</evidence>
<feature type="coiled-coil region" evidence="6">
    <location>
        <begin position="436"/>
        <end position="463"/>
    </location>
</feature>
<comment type="catalytic activity">
    <reaction evidence="1">
        <text>ATP + protein L-histidine = ADP + protein N-phospho-L-histidine.</text>
        <dbReference type="EC" id="2.7.13.3"/>
    </reaction>
</comment>
<dbReference type="EC" id="2.7.13.3" evidence="2"/>
<evidence type="ECO:0000313" key="10">
    <source>
        <dbReference type="EMBL" id="MEK8046750.1"/>
    </source>
</evidence>
<keyword evidence="10" id="KW-0067">ATP-binding</keyword>
<dbReference type="Pfam" id="PF00512">
    <property type="entry name" value="HisKA"/>
    <property type="match status" value="1"/>
</dbReference>
<dbReference type="InterPro" id="IPR036097">
    <property type="entry name" value="HisK_dim/P_sf"/>
</dbReference>
<dbReference type="CDD" id="cd16922">
    <property type="entry name" value="HATPase_EvgS-ArcB-TorS-like"/>
    <property type="match status" value="1"/>
</dbReference>
<organism evidence="10 11">
    <name type="scientific">Ideonella margarita</name>
    <dbReference type="NCBI Taxonomy" id="2984191"/>
    <lineage>
        <taxon>Bacteria</taxon>
        <taxon>Pseudomonadati</taxon>
        <taxon>Pseudomonadota</taxon>
        <taxon>Betaproteobacteria</taxon>
        <taxon>Burkholderiales</taxon>
        <taxon>Sphaerotilaceae</taxon>
        <taxon>Ideonella</taxon>
    </lineage>
</organism>
<evidence type="ECO:0000256" key="2">
    <source>
        <dbReference type="ARBA" id="ARBA00012438"/>
    </source>
</evidence>
<evidence type="ECO:0000259" key="8">
    <source>
        <dbReference type="PROSITE" id="PS50109"/>
    </source>
</evidence>
<proteinExistence type="predicted"/>
<dbReference type="SMART" id="SM00091">
    <property type="entry name" value="PAS"/>
    <property type="match status" value="1"/>
</dbReference>
<evidence type="ECO:0000256" key="1">
    <source>
        <dbReference type="ARBA" id="ARBA00000085"/>
    </source>
</evidence>
<dbReference type="CDD" id="cd00082">
    <property type="entry name" value="HisKA"/>
    <property type="match status" value="1"/>
</dbReference>
<evidence type="ECO:0000259" key="9">
    <source>
        <dbReference type="PROSITE" id="PS50110"/>
    </source>
</evidence>
<evidence type="ECO:0000256" key="7">
    <source>
        <dbReference type="SAM" id="Phobius"/>
    </source>
</evidence>
<dbReference type="SUPFAM" id="SSF47384">
    <property type="entry name" value="Homodimeric domain of signal transducing histidine kinase"/>
    <property type="match status" value="1"/>
</dbReference>
<evidence type="ECO:0000256" key="4">
    <source>
        <dbReference type="ARBA" id="ARBA00023012"/>
    </source>
</evidence>
<dbReference type="RefSeq" id="WP_341399047.1">
    <property type="nucleotide sequence ID" value="NZ_JBBUTI010000006.1"/>
</dbReference>
<feature type="domain" description="Histidine kinase" evidence="8">
    <location>
        <begin position="463"/>
        <end position="682"/>
    </location>
</feature>
<feature type="modified residue" description="4-aspartylphosphate" evidence="5">
    <location>
        <position position="754"/>
    </location>
</feature>
<dbReference type="SMART" id="SM00388">
    <property type="entry name" value="HisKA"/>
    <property type="match status" value="1"/>
</dbReference>
<dbReference type="Pfam" id="PF00072">
    <property type="entry name" value="Response_reg"/>
    <property type="match status" value="1"/>
</dbReference>
<dbReference type="InterPro" id="IPR001789">
    <property type="entry name" value="Sig_transdc_resp-reg_receiver"/>
</dbReference>
<keyword evidence="6" id="KW-0175">Coiled coil</keyword>
<dbReference type="PROSITE" id="PS50109">
    <property type="entry name" value="HIS_KIN"/>
    <property type="match status" value="1"/>
</dbReference>
<evidence type="ECO:0000256" key="6">
    <source>
        <dbReference type="SAM" id="Coils"/>
    </source>
</evidence>
<gene>
    <name evidence="10" type="ORF">AACH00_10355</name>
</gene>
<dbReference type="InterPro" id="IPR004358">
    <property type="entry name" value="Sig_transdc_His_kin-like_C"/>
</dbReference>
<dbReference type="InterPro" id="IPR035965">
    <property type="entry name" value="PAS-like_dom_sf"/>
</dbReference>
<dbReference type="EMBL" id="JBBUTI010000006">
    <property type="protein sequence ID" value="MEK8046750.1"/>
    <property type="molecule type" value="Genomic_DNA"/>
</dbReference>
<dbReference type="InterPro" id="IPR036890">
    <property type="entry name" value="HATPase_C_sf"/>
</dbReference>
<dbReference type="Pfam" id="PF12860">
    <property type="entry name" value="PAS_7"/>
    <property type="match status" value="1"/>
</dbReference>
<dbReference type="SMART" id="SM00387">
    <property type="entry name" value="HATPase_c"/>
    <property type="match status" value="1"/>
</dbReference>
<dbReference type="CDD" id="cd17546">
    <property type="entry name" value="REC_hyHK_CKI1_RcsC-like"/>
    <property type="match status" value="1"/>
</dbReference>
<dbReference type="PROSITE" id="PS50110">
    <property type="entry name" value="RESPONSE_REGULATORY"/>
    <property type="match status" value="1"/>
</dbReference>
<protein>
    <recommendedName>
        <fullName evidence="2">histidine kinase</fullName>
        <ecNumber evidence="2">2.7.13.3</ecNumber>
    </recommendedName>
</protein>
<dbReference type="PANTHER" id="PTHR45339:SF1">
    <property type="entry name" value="HYBRID SIGNAL TRANSDUCTION HISTIDINE KINASE J"/>
    <property type="match status" value="1"/>
</dbReference>
<keyword evidence="7" id="KW-0812">Transmembrane</keyword>
<evidence type="ECO:0000313" key="11">
    <source>
        <dbReference type="Proteomes" id="UP001379945"/>
    </source>
</evidence>
<keyword evidence="3 5" id="KW-0597">Phosphoprotein</keyword>
<dbReference type="Gene3D" id="3.40.50.2300">
    <property type="match status" value="1"/>
</dbReference>
<accession>A0ABU9C4D6</accession>
<dbReference type="Gene3D" id="3.30.450.20">
    <property type="entry name" value="PAS domain"/>
    <property type="match status" value="2"/>
</dbReference>
<dbReference type="CDD" id="cd00130">
    <property type="entry name" value="PAS"/>
    <property type="match status" value="1"/>
</dbReference>
<evidence type="ECO:0000256" key="5">
    <source>
        <dbReference type="PROSITE-ProRule" id="PRU00169"/>
    </source>
</evidence>